<keyword evidence="3" id="KW-1185">Reference proteome</keyword>
<dbReference type="InterPro" id="IPR051411">
    <property type="entry name" value="Polyketide_trans_af380"/>
</dbReference>
<evidence type="ECO:0000256" key="1">
    <source>
        <dbReference type="ARBA" id="ARBA00029464"/>
    </source>
</evidence>
<protein>
    <submittedName>
        <fullName evidence="2">DltD N-terminal domain protein</fullName>
    </submittedName>
</protein>
<organism evidence="2 3">
    <name type="scientific">Talaromyces pinophilus</name>
    <name type="common">Penicillium pinophilum</name>
    <dbReference type="NCBI Taxonomy" id="128442"/>
    <lineage>
        <taxon>Eukaryota</taxon>
        <taxon>Fungi</taxon>
        <taxon>Dikarya</taxon>
        <taxon>Ascomycota</taxon>
        <taxon>Pezizomycotina</taxon>
        <taxon>Eurotiomycetes</taxon>
        <taxon>Eurotiomycetidae</taxon>
        <taxon>Eurotiales</taxon>
        <taxon>Trichocomaceae</taxon>
        <taxon>Talaromyces</taxon>
        <taxon>Talaromyces sect. Talaromyces</taxon>
    </lineage>
</organism>
<reference evidence="3" key="1">
    <citation type="journal article" date="2015" name="Genome Announc.">
        <title>Draft genome sequence of Talaromyces cellulolyticus strain Y-94, a source of lignocellulosic biomass-degrading enzymes.</title>
        <authorList>
            <person name="Fujii T."/>
            <person name="Koike H."/>
            <person name="Sawayama S."/>
            <person name="Yano S."/>
            <person name="Inoue H."/>
        </authorList>
    </citation>
    <scope>NUCLEOTIDE SEQUENCE [LARGE SCALE GENOMIC DNA]</scope>
    <source>
        <strain evidence="3">Y-94</strain>
    </source>
</reference>
<dbReference type="Proteomes" id="UP000053095">
    <property type="component" value="Unassembled WGS sequence"/>
</dbReference>
<dbReference type="PANTHER" id="PTHR47751">
    <property type="entry name" value="SUPERFAMILY HYDROLASE, PUTATIVE (AFU_ORTHOLOGUE AFUA_2G16580)-RELATED"/>
    <property type="match status" value="1"/>
</dbReference>
<proteinExistence type="inferred from homology"/>
<sequence>MKGREDISFPPLDGLTLRGWLYSASQKGLGIIMKPGTIINDVAEYYFNSGFTVLSYDPRSIGARDGTPRNEYNPVKNMEDYMDALTFLKSHEMRHKAVITTAPLTIWEFKKWKQVLSKCMKDRESRLAGNKPVNLPMLTENGEQPAGIGENFEGESVQDIITRSVEMQPNFISETALSSYYHIAAFQPFGLIPFVSPTPAMVTYREHDGISPILLQREMVYDVLKKPKQDSERVLDEQIAFLHRSRAAKK</sequence>
<comment type="similarity">
    <text evidence="1">Belongs to the polyketide transferase af380 family.</text>
</comment>
<dbReference type="PANTHER" id="PTHR47751:SF2">
    <property type="entry name" value="DLTD N-TERMINAL DOMAIN PROTEIN (AFU_ORTHOLOGUE AFUA_8G00380)-RELATED"/>
    <property type="match status" value="1"/>
</dbReference>
<name>A0A6V8H2Q4_TALPI</name>
<dbReference type="EMBL" id="DF933811">
    <property type="protein sequence ID" value="GAM35116.1"/>
    <property type="molecule type" value="Genomic_DNA"/>
</dbReference>
<dbReference type="InterPro" id="IPR029058">
    <property type="entry name" value="AB_hydrolase_fold"/>
</dbReference>
<accession>A0A6V8H2Q4</accession>
<dbReference type="AlphaFoldDB" id="A0A6V8H2Q4"/>
<evidence type="ECO:0000313" key="3">
    <source>
        <dbReference type="Proteomes" id="UP000053095"/>
    </source>
</evidence>
<evidence type="ECO:0000313" key="2">
    <source>
        <dbReference type="EMBL" id="GAM35116.1"/>
    </source>
</evidence>
<dbReference type="Gene3D" id="3.40.50.1820">
    <property type="entry name" value="alpha/beta hydrolase"/>
    <property type="match status" value="1"/>
</dbReference>
<dbReference type="SUPFAM" id="SSF53474">
    <property type="entry name" value="alpha/beta-Hydrolases"/>
    <property type="match status" value="1"/>
</dbReference>
<gene>
    <name evidence="2" type="ORF">TCE0_015r03171</name>
</gene>
<comment type="caution">
    <text evidence="2">The sequence shown here is derived from an EMBL/GenBank/DDBJ whole genome shotgun (WGS) entry which is preliminary data.</text>
</comment>